<keyword evidence="3" id="KW-1185">Reference proteome</keyword>
<evidence type="ECO:0000256" key="1">
    <source>
        <dbReference type="SAM" id="MobiDB-lite"/>
    </source>
</evidence>
<evidence type="ECO:0008006" key="4">
    <source>
        <dbReference type="Google" id="ProtNLM"/>
    </source>
</evidence>
<dbReference type="Gene3D" id="2.40.70.10">
    <property type="entry name" value="Acid Proteases"/>
    <property type="match status" value="1"/>
</dbReference>
<organism evidence="2 3">
    <name type="scientific">Microthlaspi erraticum</name>
    <dbReference type="NCBI Taxonomy" id="1685480"/>
    <lineage>
        <taxon>Eukaryota</taxon>
        <taxon>Viridiplantae</taxon>
        <taxon>Streptophyta</taxon>
        <taxon>Embryophyta</taxon>
        <taxon>Tracheophyta</taxon>
        <taxon>Spermatophyta</taxon>
        <taxon>Magnoliopsida</taxon>
        <taxon>eudicotyledons</taxon>
        <taxon>Gunneridae</taxon>
        <taxon>Pentapetalae</taxon>
        <taxon>rosids</taxon>
        <taxon>malvids</taxon>
        <taxon>Brassicales</taxon>
        <taxon>Brassicaceae</taxon>
        <taxon>Coluteocarpeae</taxon>
        <taxon>Microthlaspi</taxon>
    </lineage>
</organism>
<evidence type="ECO:0000313" key="2">
    <source>
        <dbReference type="EMBL" id="CAA7059545.1"/>
    </source>
</evidence>
<name>A0A6D2L4X7_9BRAS</name>
<dbReference type="Pfam" id="PF13650">
    <property type="entry name" value="Asp_protease_2"/>
    <property type="match status" value="1"/>
</dbReference>
<dbReference type="InterPro" id="IPR021109">
    <property type="entry name" value="Peptidase_aspartic_dom_sf"/>
</dbReference>
<gene>
    <name evidence="2" type="ORF">MERR_LOCUS46781</name>
</gene>
<accession>A0A6D2L4X7</accession>
<feature type="compositionally biased region" description="Basic and acidic residues" evidence="1">
    <location>
        <begin position="326"/>
        <end position="335"/>
    </location>
</feature>
<feature type="region of interest" description="Disordered" evidence="1">
    <location>
        <begin position="308"/>
        <end position="335"/>
    </location>
</feature>
<sequence length="461" mass="52036">MDLMSFYAIPPPVRRHQEEVNYIGGKLRVEHPFTFPQAVAPAQQEEKLDVVFKRYMEEQRQTTQSLYEKLDRVFTDLCSKFGSLSSHVQNLGVQIVQTAEAVEKQNEVTPTTFCSIVSPKEDQLVPIPKPSQEGEEEAEPKESQKPERFPWESKRAYKRRLVNKPLPKLEDPGKFVIPVSINGCEINDCLCDTGAVVNLMSYALARDLGFKYFKDPEAKMEFAELSCVEPYGVLENVMLEIGGRLVPTDFQIMVWEGSKRNQLLLGAPFLATAGAVIDFMRNRMSLGNIQQDVFYQSIDFKTAPRAIKLPPEKTSNTPQKGAMMPKDPKKSEPYPKPKVVMKPSMLKHKDVFKDINSVLLPTLDEYGANEKPYVVPNSLTKIRILVSKGWVPKEDHTAKEKLRNTLRLFPSAFVFKGGIGDDLGVPKPPREPPEPENGEAKGILCPSATLHHLRKKRSQAK</sequence>
<reference evidence="2" key="1">
    <citation type="submission" date="2020-01" db="EMBL/GenBank/DDBJ databases">
        <authorList>
            <person name="Mishra B."/>
        </authorList>
    </citation>
    <scope>NUCLEOTIDE SEQUENCE [LARGE SCALE GENOMIC DNA]</scope>
</reference>
<dbReference type="EMBL" id="CACVBM020001784">
    <property type="protein sequence ID" value="CAA7059545.1"/>
    <property type="molecule type" value="Genomic_DNA"/>
</dbReference>
<comment type="caution">
    <text evidence="2">The sequence shown here is derived from an EMBL/GenBank/DDBJ whole genome shotgun (WGS) entry which is preliminary data.</text>
</comment>
<dbReference type="PANTHER" id="PTHR33067">
    <property type="entry name" value="RNA-DIRECTED DNA POLYMERASE-RELATED"/>
    <property type="match status" value="1"/>
</dbReference>
<dbReference type="CDD" id="cd00303">
    <property type="entry name" value="retropepsin_like"/>
    <property type="match status" value="1"/>
</dbReference>
<protein>
    <recommendedName>
        <fullName evidence="4">Aspartic peptidase DDI1-type domain-containing protein</fullName>
    </recommendedName>
</protein>
<dbReference type="SUPFAM" id="SSF50630">
    <property type="entry name" value="Acid proteases"/>
    <property type="match status" value="1"/>
</dbReference>
<proteinExistence type="predicted"/>
<dbReference type="Proteomes" id="UP000467841">
    <property type="component" value="Unassembled WGS sequence"/>
</dbReference>
<feature type="region of interest" description="Disordered" evidence="1">
    <location>
        <begin position="420"/>
        <end position="446"/>
    </location>
</feature>
<evidence type="ECO:0000313" key="3">
    <source>
        <dbReference type="Proteomes" id="UP000467841"/>
    </source>
</evidence>
<feature type="region of interest" description="Disordered" evidence="1">
    <location>
        <begin position="123"/>
        <end position="149"/>
    </location>
</feature>
<dbReference type="AlphaFoldDB" id="A0A6D2L4X7"/>
<feature type="compositionally biased region" description="Basic and acidic residues" evidence="1">
    <location>
        <begin position="140"/>
        <end position="149"/>
    </location>
</feature>